<dbReference type="AlphaFoldDB" id="A0AAV4DH50"/>
<reference evidence="1 2" key="1">
    <citation type="journal article" date="2021" name="Elife">
        <title>Chloroplast acquisition without the gene transfer in kleptoplastic sea slugs, Plakobranchus ocellatus.</title>
        <authorList>
            <person name="Maeda T."/>
            <person name="Takahashi S."/>
            <person name="Yoshida T."/>
            <person name="Shimamura S."/>
            <person name="Takaki Y."/>
            <person name="Nagai Y."/>
            <person name="Toyoda A."/>
            <person name="Suzuki Y."/>
            <person name="Arimoto A."/>
            <person name="Ishii H."/>
            <person name="Satoh N."/>
            <person name="Nishiyama T."/>
            <person name="Hasebe M."/>
            <person name="Maruyama T."/>
            <person name="Minagawa J."/>
            <person name="Obokata J."/>
            <person name="Shigenobu S."/>
        </authorList>
    </citation>
    <scope>NUCLEOTIDE SEQUENCE [LARGE SCALE GENOMIC DNA]</scope>
</reference>
<sequence length="99" mass="11505">MTIVLDTYKAISSHSVNLTNNYFCLILNHRRLSQEIESSLERCKLISSFMVKRTISGRSLVDSFQLDAKYIQFASSLYYDVCFDVVFHCPDGVMKMEYE</sequence>
<evidence type="ECO:0000313" key="1">
    <source>
        <dbReference type="EMBL" id="GFO43558.1"/>
    </source>
</evidence>
<organism evidence="1 2">
    <name type="scientific">Plakobranchus ocellatus</name>
    <dbReference type="NCBI Taxonomy" id="259542"/>
    <lineage>
        <taxon>Eukaryota</taxon>
        <taxon>Metazoa</taxon>
        <taxon>Spiralia</taxon>
        <taxon>Lophotrochozoa</taxon>
        <taxon>Mollusca</taxon>
        <taxon>Gastropoda</taxon>
        <taxon>Heterobranchia</taxon>
        <taxon>Euthyneura</taxon>
        <taxon>Panpulmonata</taxon>
        <taxon>Sacoglossa</taxon>
        <taxon>Placobranchoidea</taxon>
        <taxon>Plakobranchidae</taxon>
        <taxon>Plakobranchus</taxon>
    </lineage>
</organism>
<dbReference type="Proteomes" id="UP000735302">
    <property type="component" value="Unassembled WGS sequence"/>
</dbReference>
<protein>
    <submittedName>
        <fullName evidence="1">Uncharacterized protein</fullName>
    </submittedName>
</protein>
<dbReference type="EMBL" id="BLXT01007889">
    <property type="protein sequence ID" value="GFO43558.1"/>
    <property type="molecule type" value="Genomic_DNA"/>
</dbReference>
<proteinExistence type="predicted"/>
<evidence type="ECO:0000313" key="2">
    <source>
        <dbReference type="Proteomes" id="UP000735302"/>
    </source>
</evidence>
<keyword evidence="2" id="KW-1185">Reference proteome</keyword>
<accession>A0AAV4DH50</accession>
<comment type="caution">
    <text evidence="1">The sequence shown here is derived from an EMBL/GenBank/DDBJ whole genome shotgun (WGS) entry which is preliminary data.</text>
</comment>
<gene>
    <name evidence="1" type="ORF">PoB_007006300</name>
</gene>
<name>A0AAV4DH50_9GAST</name>